<evidence type="ECO:0000256" key="3">
    <source>
        <dbReference type="ARBA" id="ARBA00022475"/>
    </source>
</evidence>
<keyword evidence="2" id="KW-0813">Transport</keyword>
<evidence type="ECO:0000256" key="5">
    <source>
        <dbReference type="ARBA" id="ARBA00022989"/>
    </source>
</evidence>
<accession>A0A0B2K0Y2</accession>
<feature type="transmembrane region" description="Helical" evidence="7">
    <location>
        <begin position="166"/>
        <end position="186"/>
    </location>
</feature>
<keyword evidence="3" id="KW-1003">Cell membrane</keyword>
<feature type="transmembrane region" description="Helical" evidence="7">
    <location>
        <begin position="12"/>
        <end position="31"/>
    </location>
</feature>
<feature type="transmembrane region" description="Helical" evidence="7">
    <location>
        <begin position="317"/>
        <end position="336"/>
    </location>
</feature>
<dbReference type="InterPro" id="IPR002528">
    <property type="entry name" value="MATE_fam"/>
</dbReference>
<dbReference type="RefSeq" id="WP_039206912.1">
    <property type="nucleotide sequence ID" value="NZ_JSCE01000089.1"/>
</dbReference>
<feature type="transmembrane region" description="Helical" evidence="7">
    <location>
        <begin position="282"/>
        <end position="305"/>
    </location>
</feature>
<dbReference type="AlphaFoldDB" id="A0A0B2K0Y2"/>
<dbReference type="Pfam" id="PF01554">
    <property type="entry name" value="MatE"/>
    <property type="match status" value="2"/>
</dbReference>
<evidence type="ECO:0000256" key="4">
    <source>
        <dbReference type="ARBA" id="ARBA00022692"/>
    </source>
</evidence>
<evidence type="ECO:0000256" key="2">
    <source>
        <dbReference type="ARBA" id="ARBA00022448"/>
    </source>
</evidence>
<keyword evidence="9" id="KW-1185">Reference proteome</keyword>
<gene>
    <name evidence="8" type="ORF">NZ47_04540</name>
</gene>
<feature type="transmembrane region" description="Helical" evidence="7">
    <location>
        <begin position="93"/>
        <end position="113"/>
    </location>
</feature>
<keyword evidence="5 7" id="KW-1133">Transmembrane helix</keyword>
<feature type="transmembrane region" description="Helical" evidence="7">
    <location>
        <begin position="421"/>
        <end position="438"/>
    </location>
</feature>
<dbReference type="STRING" id="82374.NZ47_04540"/>
<protein>
    <submittedName>
        <fullName evidence="8">Diguanylate cyclase</fullName>
    </submittedName>
</protein>
<organism evidence="8 9">
    <name type="scientific">Anaerovibrio lipolyticus</name>
    <dbReference type="NCBI Taxonomy" id="82374"/>
    <lineage>
        <taxon>Bacteria</taxon>
        <taxon>Bacillati</taxon>
        <taxon>Bacillota</taxon>
        <taxon>Negativicutes</taxon>
        <taxon>Selenomonadales</taxon>
        <taxon>Selenomonadaceae</taxon>
        <taxon>Anaerovibrio</taxon>
    </lineage>
</organism>
<keyword evidence="6 7" id="KW-0472">Membrane</keyword>
<name>A0A0B2K0Y2_9FIRM</name>
<dbReference type="PIRSF" id="PIRSF006603">
    <property type="entry name" value="DinF"/>
    <property type="match status" value="1"/>
</dbReference>
<dbReference type="Proteomes" id="UP000030993">
    <property type="component" value="Unassembled WGS sequence"/>
</dbReference>
<keyword evidence="4 7" id="KW-0812">Transmembrane</keyword>
<feature type="transmembrane region" description="Helical" evidence="7">
    <location>
        <begin position="192"/>
        <end position="213"/>
    </location>
</feature>
<dbReference type="eggNOG" id="COG0534">
    <property type="taxonomic scope" value="Bacteria"/>
</dbReference>
<evidence type="ECO:0000256" key="7">
    <source>
        <dbReference type="SAM" id="Phobius"/>
    </source>
</evidence>
<dbReference type="GO" id="GO:0015297">
    <property type="term" value="F:antiporter activity"/>
    <property type="evidence" value="ECO:0007669"/>
    <property type="project" value="InterPro"/>
</dbReference>
<dbReference type="CDD" id="cd13138">
    <property type="entry name" value="MATE_yoeA_like"/>
    <property type="match status" value="1"/>
</dbReference>
<feature type="transmembrane region" description="Helical" evidence="7">
    <location>
        <begin position="238"/>
        <end position="262"/>
    </location>
</feature>
<dbReference type="EMBL" id="JSCE01000089">
    <property type="protein sequence ID" value="KHM52491.1"/>
    <property type="molecule type" value="Genomic_DNA"/>
</dbReference>
<dbReference type="PANTHER" id="PTHR43549:SF3">
    <property type="entry name" value="MULTIDRUG RESISTANCE PROTEIN YPNP-RELATED"/>
    <property type="match status" value="1"/>
</dbReference>
<sequence>MTKKLTEGSPAKLILFFTLPLIGGNIFQQLYSFVDTLIVGRFLGVEALAAVGCTGCIMFLTVGFIIGLSSGLSIFTGQRFGAKDYEGVHHSAAACLVLGLAVGFVLAVIGYVFSRDALVFMDTPPEILEGAVAFISIVCAGIPITVVFMLEANLIRALGDSRAPTYILATALIINIIVEPLFLLVFEWGIPGAAYGILVSQFIGGVIVVTYIWKRVPHLIIRRRDWQYLNWDFMKKHLVIALPMAFQTSIIAVGTIIVQMALNRLGPVAVAAFAAAQKVEMIALMPMMSFGIAMAAYTAQNYGAGKFARIKKGVNQCILMSGAFSILVGIFIVIFGPNFMELFVGSEEIDVIELGQVYLVTTSACYIVLALLFIYRNTLQGLGQSFVPTFAGIMELVMRAIVGLCFVDTLGFWGATIASPAAWFGSCIPLAVAYYYTLRRMKKNIRKLKREQIISK</sequence>
<dbReference type="InterPro" id="IPR048279">
    <property type="entry name" value="MdtK-like"/>
</dbReference>
<evidence type="ECO:0000313" key="9">
    <source>
        <dbReference type="Proteomes" id="UP000030993"/>
    </source>
</evidence>
<evidence type="ECO:0000313" key="8">
    <source>
        <dbReference type="EMBL" id="KHM52491.1"/>
    </source>
</evidence>
<comment type="subcellular location">
    <subcellularLocation>
        <location evidence="1">Cell membrane</location>
        <topology evidence="1">Multi-pass membrane protein</topology>
    </subcellularLocation>
</comment>
<feature type="transmembrane region" description="Helical" evidence="7">
    <location>
        <begin position="133"/>
        <end position="154"/>
    </location>
</feature>
<dbReference type="InterPro" id="IPR052031">
    <property type="entry name" value="Membrane_Transporter-Flippase"/>
</dbReference>
<dbReference type="PANTHER" id="PTHR43549">
    <property type="entry name" value="MULTIDRUG RESISTANCE PROTEIN YPNP-RELATED"/>
    <property type="match status" value="1"/>
</dbReference>
<dbReference type="GO" id="GO:0005886">
    <property type="term" value="C:plasma membrane"/>
    <property type="evidence" value="ECO:0007669"/>
    <property type="project" value="UniProtKB-SubCell"/>
</dbReference>
<evidence type="ECO:0000256" key="6">
    <source>
        <dbReference type="ARBA" id="ARBA00023136"/>
    </source>
</evidence>
<evidence type="ECO:0000256" key="1">
    <source>
        <dbReference type="ARBA" id="ARBA00004651"/>
    </source>
</evidence>
<reference evidence="8 9" key="1">
    <citation type="journal article" date="2013" name="PLoS ONE">
        <title>Identification and characterization of three novel lipases belonging to families II and V from Anaerovibrio lipolyticus 5ST.</title>
        <authorList>
            <person name="Prive F."/>
            <person name="Kaderbhai N.N."/>
            <person name="Girdwood S."/>
            <person name="Worgan H.J."/>
            <person name="Pinloche E."/>
            <person name="Scollan N.D."/>
            <person name="Huws S.A."/>
            <person name="Newbold C.J."/>
        </authorList>
    </citation>
    <scope>NUCLEOTIDE SEQUENCE [LARGE SCALE GENOMIC DNA]</scope>
    <source>
        <strain evidence="8 9">5S</strain>
    </source>
</reference>
<proteinExistence type="predicted"/>
<dbReference type="NCBIfam" id="TIGR00797">
    <property type="entry name" value="matE"/>
    <property type="match status" value="1"/>
</dbReference>
<comment type="caution">
    <text evidence="8">The sequence shown here is derived from an EMBL/GenBank/DDBJ whole genome shotgun (WGS) entry which is preliminary data.</text>
</comment>
<feature type="transmembrane region" description="Helical" evidence="7">
    <location>
        <begin position="356"/>
        <end position="375"/>
    </location>
</feature>
<feature type="transmembrane region" description="Helical" evidence="7">
    <location>
        <begin position="47"/>
        <end position="72"/>
    </location>
</feature>
<dbReference type="GO" id="GO:0042910">
    <property type="term" value="F:xenobiotic transmembrane transporter activity"/>
    <property type="evidence" value="ECO:0007669"/>
    <property type="project" value="InterPro"/>
</dbReference>